<dbReference type="InterPro" id="IPR000719">
    <property type="entry name" value="Prot_kinase_dom"/>
</dbReference>
<evidence type="ECO:0000259" key="1">
    <source>
        <dbReference type="PROSITE" id="PS50011"/>
    </source>
</evidence>
<dbReference type="AlphaFoldDB" id="A0A9J2PRG0"/>
<dbReference type="WBParaSite" id="ALUE_0001267001-mRNA-1">
    <property type="protein sequence ID" value="ALUE_0001267001-mRNA-1"/>
    <property type="gene ID" value="ALUE_0001267001"/>
</dbReference>
<name>A0A9J2PRG0_ASCLU</name>
<sequence>MILKDPNLIAFQSSNAALKSYRVLGILPSASAKRRVLLVEERSAGNGTKYVMKLLEKSTNLCRQRTSTSTCTTVPMHISNMVQLHKFFDTDNFIILFLEYVKYGTLWHFLSTADSSGNGTKYVMKLLEKSTNLCRQRTSTSTCTTVPMHISNMVQLHKFFDTDNFIILLLEYVKYGTLWHFLEDNFVTADSSGNGTKYVMKLLEKSTNLCRQRTSTSTCTTVPMHISNMVQLHKFFDTDNFIILFLEYVKYGTLWHFLEEYFEECGQRIQSFMEAEPCKSEIHCEEDHRKRALSTVPVNSDKCEEVTAGPSTANDLSETHAKSNVYEGKHVRFSVGSEGDEPMDLADESAFDHLLRKSSGKMSLDSFDSGASYCDVSMVAGTSIASEENPSSPPFQSVLHETMSVTAVDCFSLDEEAPALVNLSCRSATSSSDASRSYATAEEKSTQDAVRRARNRLRKDKRWPRDEHLPESLIVHWMAQLVSAVYLLHSQGVIIRDLRPDNLLIDDEANLKLTYCSRWTDVDVRDDEDAINNCYAAPELLSVTQVVDEAADRWSIGAIMFELLCGQKLGGLCLHGLATAITIPIPECVDISFAARDLLSRLLLTNPLERLSDEDLRAHPFFNECDWRVYDGTMSGEKGVVELGNAEVTEVRFKVQTAEAPSCDYGVPKSLAEPLSPHQLMMIAGGEEGVHAT</sequence>
<feature type="domain" description="Protein kinase" evidence="1">
    <location>
        <begin position="167"/>
        <end position="622"/>
    </location>
</feature>
<evidence type="ECO:0000313" key="3">
    <source>
        <dbReference type="WBParaSite" id="ALUE_0001267001-mRNA-1"/>
    </source>
</evidence>
<dbReference type="PANTHER" id="PTHR15508:SF9">
    <property type="entry name" value="SORTING NEXIN-15"/>
    <property type="match status" value="1"/>
</dbReference>
<keyword evidence="2" id="KW-1185">Reference proteome</keyword>
<dbReference type="PANTHER" id="PTHR15508">
    <property type="entry name" value="RIBOSOMAL PROTEIN S6 KINASE"/>
    <property type="match status" value="1"/>
</dbReference>
<dbReference type="Pfam" id="PF00069">
    <property type="entry name" value="Pkinase"/>
    <property type="match status" value="1"/>
</dbReference>
<dbReference type="PROSITE" id="PS50011">
    <property type="entry name" value="PROTEIN_KINASE_DOM"/>
    <property type="match status" value="1"/>
</dbReference>
<dbReference type="Gene3D" id="1.10.510.10">
    <property type="entry name" value="Transferase(Phosphotransferase) domain 1"/>
    <property type="match status" value="1"/>
</dbReference>
<organism evidence="2 3">
    <name type="scientific">Ascaris lumbricoides</name>
    <name type="common">Giant roundworm</name>
    <dbReference type="NCBI Taxonomy" id="6252"/>
    <lineage>
        <taxon>Eukaryota</taxon>
        <taxon>Metazoa</taxon>
        <taxon>Ecdysozoa</taxon>
        <taxon>Nematoda</taxon>
        <taxon>Chromadorea</taxon>
        <taxon>Rhabditida</taxon>
        <taxon>Spirurina</taxon>
        <taxon>Ascaridomorpha</taxon>
        <taxon>Ascaridoidea</taxon>
        <taxon>Ascarididae</taxon>
        <taxon>Ascaris</taxon>
    </lineage>
</organism>
<dbReference type="InterPro" id="IPR051866">
    <property type="entry name" value="Intracell_Sig-Traffick_Protein"/>
</dbReference>
<evidence type="ECO:0000313" key="2">
    <source>
        <dbReference type="Proteomes" id="UP000036681"/>
    </source>
</evidence>
<dbReference type="GO" id="GO:0004672">
    <property type="term" value="F:protein kinase activity"/>
    <property type="evidence" value="ECO:0007669"/>
    <property type="project" value="InterPro"/>
</dbReference>
<dbReference type="SUPFAM" id="SSF56112">
    <property type="entry name" value="Protein kinase-like (PK-like)"/>
    <property type="match status" value="3"/>
</dbReference>
<dbReference type="InterPro" id="IPR011009">
    <property type="entry name" value="Kinase-like_dom_sf"/>
</dbReference>
<accession>A0A9J2PRG0</accession>
<reference evidence="3" key="1">
    <citation type="submission" date="2023-03" db="UniProtKB">
        <authorList>
            <consortium name="WormBaseParasite"/>
        </authorList>
    </citation>
    <scope>IDENTIFICATION</scope>
</reference>
<proteinExistence type="predicted"/>
<dbReference type="Proteomes" id="UP000036681">
    <property type="component" value="Unplaced"/>
</dbReference>
<dbReference type="GO" id="GO:0005524">
    <property type="term" value="F:ATP binding"/>
    <property type="evidence" value="ECO:0007669"/>
    <property type="project" value="InterPro"/>
</dbReference>
<dbReference type="SMART" id="SM00220">
    <property type="entry name" value="S_TKc"/>
    <property type="match status" value="1"/>
</dbReference>
<dbReference type="Gene3D" id="3.30.200.20">
    <property type="entry name" value="Phosphorylase Kinase, domain 1"/>
    <property type="match status" value="3"/>
</dbReference>
<protein>
    <submittedName>
        <fullName evidence="3">Protein kinase domain-containing protein</fullName>
    </submittedName>
</protein>